<evidence type="ECO:0000313" key="1">
    <source>
        <dbReference type="EMBL" id="EGW34718.1"/>
    </source>
</evidence>
<dbReference type="RefSeq" id="XP_007372130.1">
    <property type="nucleotide sequence ID" value="XM_007372068.1"/>
</dbReference>
<feature type="non-terminal residue" evidence="1">
    <location>
        <position position="73"/>
    </location>
</feature>
<accession>G3ADZ4</accession>
<proteinExistence type="predicted"/>
<dbReference type="HOGENOM" id="CLU_2711798_0_0_1"/>
<sequence length="73" mass="8595">MDLVKYVLCKSEDREFRSSVFGKWPWIKVDLEQCYWKDESAGYTDVVVTDFIKELPVTNLAPLEQDNYTLKSL</sequence>
<name>G3ADZ4_SPAPN</name>
<dbReference type="InParanoid" id="G3ADZ4"/>
<reference evidence="1 2" key="1">
    <citation type="journal article" date="2011" name="Proc. Natl. Acad. Sci. U.S.A.">
        <title>Comparative genomics of xylose-fermenting fungi for enhanced biofuel production.</title>
        <authorList>
            <person name="Wohlbach D.J."/>
            <person name="Kuo A."/>
            <person name="Sato T.K."/>
            <person name="Potts K.M."/>
            <person name="Salamov A.A."/>
            <person name="LaButti K.M."/>
            <person name="Sun H."/>
            <person name="Clum A."/>
            <person name="Pangilinan J.L."/>
            <person name="Lindquist E.A."/>
            <person name="Lucas S."/>
            <person name="Lapidus A."/>
            <person name="Jin M."/>
            <person name="Gunawan C."/>
            <person name="Balan V."/>
            <person name="Dale B.E."/>
            <person name="Jeffries T.W."/>
            <person name="Zinkel R."/>
            <person name="Barry K.W."/>
            <person name="Grigoriev I.V."/>
            <person name="Gasch A.P."/>
        </authorList>
    </citation>
    <scope>NUCLEOTIDE SEQUENCE [LARGE SCALE GENOMIC DNA]</scope>
    <source>
        <strain evidence="2">NRRL Y-27907 / 11-Y1</strain>
    </source>
</reference>
<protein>
    <submittedName>
        <fullName evidence="1">Uncharacterized protein</fullName>
    </submittedName>
</protein>
<dbReference type="KEGG" id="spaa:SPAPADRAFT_57782"/>
<organism evidence="2">
    <name type="scientific">Spathaspora passalidarum (strain NRRL Y-27907 / 11-Y1)</name>
    <dbReference type="NCBI Taxonomy" id="619300"/>
    <lineage>
        <taxon>Eukaryota</taxon>
        <taxon>Fungi</taxon>
        <taxon>Dikarya</taxon>
        <taxon>Ascomycota</taxon>
        <taxon>Saccharomycotina</taxon>
        <taxon>Pichiomycetes</taxon>
        <taxon>Debaryomycetaceae</taxon>
        <taxon>Spathaspora</taxon>
    </lineage>
</organism>
<keyword evidence="2" id="KW-1185">Reference proteome</keyword>
<evidence type="ECO:0000313" key="2">
    <source>
        <dbReference type="Proteomes" id="UP000000709"/>
    </source>
</evidence>
<dbReference type="Proteomes" id="UP000000709">
    <property type="component" value="Unassembled WGS sequence"/>
</dbReference>
<dbReference type="AlphaFoldDB" id="G3ADZ4"/>
<dbReference type="GeneID" id="18872195"/>
<dbReference type="EMBL" id="GL996499">
    <property type="protein sequence ID" value="EGW34718.1"/>
    <property type="molecule type" value="Genomic_DNA"/>
</dbReference>
<gene>
    <name evidence="1" type="ORF">SPAPADRAFT_57782</name>
</gene>